<proteinExistence type="predicted"/>
<dbReference type="Gene3D" id="3.30.70.330">
    <property type="match status" value="1"/>
</dbReference>
<dbReference type="GO" id="GO:0003676">
    <property type="term" value="F:nucleic acid binding"/>
    <property type="evidence" value="ECO:0007669"/>
    <property type="project" value="InterPro"/>
</dbReference>
<sequence length="199" mass="21997">MEFGGEEDYLANMTVPAKMENNSDDAAQDAVSGRFPSYGRLRAGRSATGSRSRAAVDSPPLTWTHRRYFPCVHRAVSPRSPGILHASARCKVHSLHFNLVEMFAASHFYIPDLDDDQLSEVSVAVLQEDSHYEAEEALENADAAGKIVLSNIPTHVRIEDLEPLLTPFGQVQNCEKLNSRDGSTHAVQVSYETQEQAQQ</sequence>
<organism evidence="1">
    <name type="scientific">Timema californicum</name>
    <name type="common">California timema</name>
    <name type="synonym">Walking stick</name>
    <dbReference type="NCBI Taxonomy" id="61474"/>
    <lineage>
        <taxon>Eukaryota</taxon>
        <taxon>Metazoa</taxon>
        <taxon>Ecdysozoa</taxon>
        <taxon>Arthropoda</taxon>
        <taxon>Hexapoda</taxon>
        <taxon>Insecta</taxon>
        <taxon>Pterygota</taxon>
        <taxon>Neoptera</taxon>
        <taxon>Polyneoptera</taxon>
        <taxon>Phasmatodea</taxon>
        <taxon>Timematodea</taxon>
        <taxon>Timematoidea</taxon>
        <taxon>Timematidae</taxon>
        <taxon>Timema</taxon>
    </lineage>
</organism>
<name>A0A7R9P979_TIMCA</name>
<dbReference type="EMBL" id="OE182289">
    <property type="protein sequence ID" value="CAD7574338.1"/>
    <property type="molecule type" value="Genomic_DNA"/>
</dbReference>
<dbReference type="InterPro" id="IPR035979">
    <property type="entry name" value="RBD_domain_sf"/>
</dbReference>
<dbReference type="InterPro" id="IPR012677">
    <property type="entry name" value="Nucleotide-bd_a/b_plait_sf"/>
</dbReference>
<protein>
    <submittedName>
        <fullName evidence="1">(California timema) hypothetical protein</fullName>
    </submittedName>
</protein>
<dbReference type="AlphaFoldDB" id="A0A7R9P979"/>
<evidence type="ECO:0000313" key="1">
    <source>
        <dbReference type="EMBL" id="CAD7574338.1"/>
    </source>
</evidence>
<dbReference type="SUPFAM" id="SSF54928">
    <property type="entry name" value="RNA-binding domain, RBD"/>
    <property type="match status" value="1"/>
</dbReference>
<reference evidence="1" key="1">
    <citation type="submission" date="2020-11" db="EMBL/GenBank/DDBJ databases">
        <authorList>
            <person name="Tran Van P."/>
        </authorList>
    </citation>
    <scope>NUCLEOTIDE SEQUENCE</scope>
</reference>
<gene>
    <name evidence="1" type="ORF">TCMB3V08_LOCUS6955</name>
</gene>
<accession>A0A7R9P979</accession>